<dbReference type="FunFam" id="3.40.50.300:FF:000029">
    <property type="entry name" value="Elongation factor G"/>
    <property type="match status" value="1"/>
</dbReference>
<evidence type="ECO:0000256" key="3">
    <source>
        <dbReference type="ARBA" id="ARBA00022768"/>
    </source>
</evidence>
<dbReference type="FunFam" id="3.30.70.870:FF:000001">
    <property type="entry name" value="Elongation factor G"/>
    <property type="match status" value="1"/>
</dbReference>
<dbReference type="CDD" id="cd16262">
    <property type="entry name" value="EFG_III"/>
    <property type="match status" value="1"/>
</dbReference>
<dbReference type="GO" id="GO:0032790">
    <property type="term" value="P:ribosome disassembly"/>
    <property type="evidence" value="ECO:0007669"/>
    <property type="project" value="TreeGrafter"/>
</dbReference>
<keyword evidence="5" id="KW-0342">GTP-binding</keyword>
<dbReference type="GO" id="GO:0003924">
    <property type="term" value="F:GTPase activity"/>
    <property type="evidence" value="ECO:0007669"/>
    <property type="project" value="InterPro"/>
</dbReference>
<proteinExistence type="inferred from homology"/>
<dbReference type="InterPro" id="IPR020568">
    <property type="entry name" value="Ribosomal_Su5_D2-typ_SF"/>
</dbReference>
<dbReference type="InterPro" id="IPR004161">
    <property type="entry name" value="EFTu-like_2"/>
</dbReference>
<dbReference type="CDD" id="cd01886">
    <property type="entry name" value="EF-G"/>
    <property type="match status" value="1"/>
</dbReference>
<reference evidence="7" key="1">
    <citation type="submission" date="2020-05" db="EMBL/GenBank/DDBJ databases">
        <authorList>
            <person name="Chiriac C."/>
            <person name="Salcher M."/>
            <person name="Ghai R."/>
            <person name="Kavagutti S V."/>
        </authorList>
    </citation>
    <scope>NUCLEOTIDE SEQUENCE</scope>
</reference>
<keyword evidence="2" id="KW-0547">Nucleotide-binding</keyword>
<comment type="similarity">
    <text evidence="1">Belongs to the TRAFAC class translation factor GTPase superfamily. Classic translation factor GTPase family. EF-G/EF-2 subfamily.</text>
</comment>
<dbReference type="InterPro" id="IPR009022">
    <property type="entry name" value="EFG_III"/>
</dbReference>
<evidence type="ECO:0000256" key="5">
    <source>
        <dbReference type="ARBA" id="ARBA00023134"/>
    </source>
</evidence>
<dbReference type="PROSITE" id="PS51722">
    <property type="entry name" value="G_TR_2"/>
    <property type="match status" value="1"/>
</dbReference>
<dbReference type="SMART" id="SM00889">
    <property type="entry name" value="EFG_IV"/>
    <property type="match status" value="1"/>
</dbReference>
<dbReference type="CDD" id="cd04088">
    <property type="entry name" value="EFG_mtEFG_II"/>
    <property type="match status" value="1"/>
</dbReference>
<name>A0A6J5RX87_9CAUD</name>
<dbReference type="InterPro" id="IPR027417">
    <property type="entry name" value="P-loop_NTPase"/>
</dbReference>
<dbReference type="NCBIfam" id="NF009381">
    <property type="entry name" value="PRK12740.1-5"/>
    <property type="match status" value="1"/>
</dbReference>
<dbReference type="PRINTS" id="PR00315">
    <property type="entry name" value="ELONGATNFCT"/>
</dbReference>
<dbReference type="NCBIfam" id="TIGR00484">
    <property type="entry name" value="EF-G"/>
    <property type="match status" value="1"/>
</dbReference>
<dbReference type="FunFam" id="3.30.70.240:FF:000001">
    <property type="entry name" value="Elongation factor G"/>
    <property type="match status" value="1"/>
</dbReference>
<dbReference type="SUPFAM" id="SSF54980">
    <property type="entry name" value="EF-G C-terminal domain-like"/>
    <property type="match status" value="2"/>
</dbReference>
<dbReference type="CDD" id="cd01434">
    <property type="entry name" value="EFG_mtEFG1_IV"/>
    <property type="match status" value="1"/>
</dbReference>
<dbReference type="InterPro" id="IPR047872">
    <property type="entry name" value="EFG_IV"/>
</dbReference>
<keyword evidence="3 7" id="KW-0251">Elongation factor</keyword>
<dbReference type="InterPro" id="IPR014721">
    <property type="entry name" value="Ribsml_uS5_D2-typ_fold_subgr"/>
</dbReference>
<dbReference type="Gene3D" id="2.40.30.10">
    <property type="entry name" value="Translation factors"/>
    <property type="match status" value="1"/>
</dbReference>
<dbReference type="Gene3D" id="3.30.70.870">
    <property type="entry name" value="Elongation Factor G (Translational Gtpase), domain 3"/>
    <property type="match status" value="1"/>
</dbReference>
<evidence type="ECO:0000256" key="2">
    <source>
        <dbReference type="ARBA" id="ARBA00022741"/>
    </source>
</evidence>
<organism evidence="7">
    <name type="scientific">uncultured Caudovirales phage</name>
    <dbReference type="NCBI Taxonomy" id="2100421"/>
    <lineage>
        <taxon>Viruses</taxon>
        <taxon>Duplodnaviria</taxon>
        <taxon>Heunggongvirae</taxon>
        <taxon>Uroviricota</taxon>
        <taxon>Caudoviricetes</taxon>
        <taxon>Peduoviridae</taxon>
        <taxon>Maltschvirus</taxon>
        <taxon>Maltschvirus maltsch</taxon>
    </lineage>
</organism>
<dbReference type="Gene3D" id="3.30.230.10">
    <property type="match status" value="1"/>
</dbReference>
<dbReference type="InterPro" id="IPR035647">
    <property type="entry name" value="EFG_III/V"/>
</dbReference>
<keyword evidence="4" id="KW-0648">Protein biosynthesis</keyword>
<dbReference type="Gene3D" id="3.30.70.240">
    <property type="match status" value="1"/>
</dbReference>
<accession>A0A6J5RX87</accession>
<dbReference type="InterPro" id="IPR004540">
    <property type="entry name" value="Transl_elong_EFG/EF2"/>
</dbReference>
<feature type="domain" description="Tr-type G" evidence="6">
    <location>
        <begin position="9"/>
        <end position="290"/>
    </location>
</feature>
<dbReference type="FunFam" id="2.40.30.10:FF:000006">
    <property type="entry name" value="Elongation factor G"/>
    <property type="match status" value="1"/>
</dbReference>
<dbReference type="InterPro" id="IPR005517">
    <property type="entry name" value="Transl_elong_EFG/EF2_IV"/>
</dbReference>
<dbReference type="SMART" id="SM00838">
    <property type="entry name" value="EFG_C"/>
    <property type="match status" value="1"/>
</dbReference>
<dbReference type="Gene3D" id="3.40.50.300">
    <property type="entry name" value="P-loop containing nucleotide triphosphate hydrolases"/>
    <property type="match status" value="1"/>
</dbReference>
<dbReference type="InterPro" id="IPR035649">
    <property type="entry name" value="EFG_V"/>
</dbReference>
<dbReference type="InterPro" id="IPR041095">
    <property type="entry name" value="EFG_II"/>
</dbReference>
<evidence type="ECO:0000259" key="6">
    <source>
        <dbReference type="PROSITE" id="PS51722"/>
    </source>
</evidence>
<dbReference type="SUPFAM" id="SSF50447">
    <property type="entry name" value="Translation proteins"/>
    <property type="match status" value="1"/>
</dbReference>
<dbReference type="Pfam" id="PF00009">
    <property type="entry name" value="GTP_EFTU"/>
    <property type="match status" value="1"/>
</dbReference>
<dbReference type="GO" id="GO:0005525">
    <property type="term" value="F:GTP binding"/>
    <property type="evidence" value="ECO:0007669"/>
    <property type="project" value="UniProtKB-KW"/>
</dbReference>
<dbReference type="SUPFAM" id="SSF54211">
    <property type="entry name" value="Ribosomal protein S5 domain 2-like"/>
    <property type="match status" value="1"/>
</dbReference>
<dbReference type="PANTHER" id="PTHR43261">
    <property type="entry name" value="TRANSLATION ELONGATION FACTOR G-RELATED"/>
    <property type="match status" value="1"/>
</dbReference>
<dbReference type="Pfam" id="PF03764">
    <property type="entry name" value="EFG_IV"/>
    <property type="match status" value="1"/>
</dbReference>
<dbReference type="FunFam" id="3.30.230.10:FF:000003">
    <property type="entry name" value="Elongation factor G"/>
    <property type="match status" value="1"/>
</dbReference>
<dbReference type="HAMAP" id="MF_00054_B">
    <property type="entry name" value="EF_G_EF_2_B"/>
    <property type="match status" value="1"/>
</dbReference>
<gene>
    <name evidence="7" type="ORF">UFOVP1290_385</name>
</gene>
<dbReference type="EMBL" id="LR797252">
    <property type="protein sequence ID" value="CAB4196865.1"/>
    <property type="molecule type" value="Genomic_DNA"/>
</dbReference>
<dbReference type="InterPro" id="IPR000795">
    <property type="entry name" value="T_Tr_GTP-bd_dom"/>
</dbReference>
<dbReference type="CDD" id="cd03713">
    <property type="entry name" value="EFG_mtEFG_C"/>
    <property type="match status" value="1"/>
</dbReference>
<dbReference type="InterPro" id="IPR000640">
    <property type="entry name" value="EFG_V-like"/>
</dbReference>
<dbReference type="PANTHER" id="PTHR43261:SF1">
    <property type="entry name" value="RIBOSOME-RELEASING FACTOR 2, MITOCHONDRIAL"/>
    <property type="match status" value="1"/>
</dbReference>
<evidence type="ECO:0000256" key="1">
    <source>
        <dbReference type="ARBA" id="ARBA00005870"/>
    </source>
</evidence>
<evidence type="ECO:0000256" key="4">
    <source>
        <dbReference type="ARBA" id="ARBA00022917"/>
    </source>
</evidence>
<dbReference type="Pfam" id="PF03144">
    <property type="entry name" value="GTP_EFTU_D2"/>
    <property type="match status" value="1"/>
</dbReference>
<protein>
    <submittedName>
        <fullName evidence="7">FusA Translation elongation factors (GTPases)</fullName>
    </submittedName>
</protein>
<dbReference type="InterPro" id="IPR009000">
    <property type="entry name" value="Transl_B-barrel_sf"/>
</dbReference>
<dbReference type="NCBIfam" id="TIGR00231">
    <property type="entry name" value="small_GTP"/>
    <property type="match status" value="1"/>
</dbReference>
<sequence length="693" mass="75957">MKRANLTVDKYRNIGVMAHIDAGKTTVSERILFYTGRIHSMGEVHNGDTVLDDDPREQKKGITINAAATTVYWDHDTDSFRINLIDTPGHIDFTVEVERSLRVLDGAICVLDASQGVEPQTEQVWRQADRYNVSRIVFVNKMDKVGANFQSSLNSMSDRLGVKAIPIQIPLGEEDNFQGVIDLINMQMISFSDRDYGKTLIINEIPANLLNKAEIARNNMIEMLSDVDDHIAQKFIDDDLESISKQDIKRALRTGTISRKIFPVLCGSALRNKGIQMLLDAVIDYLPSPIDLPNIIGIDPKTKESIFRSLSDKEPLSALAFKIVSDPNGNLTFIRVYSGVLRSGSYVYNVTRDKSERVSRLVLVHASSKEPIEFAEAGTIVAAVGLKGTYTGDTLCDKSKPIVLEKMDFPAPVVELSVEAKTNADLDKLANALGKLLLEDPSLQIHTDEDTQQTILKGMGELHLEIVVDKLRTDHGVGVNTGKPRVSYRETITTSGFSDYLHKSQNGGHGQYGHVVINIEPGERGSGFVFKSNIVGGVIPKEFIPSIEKGIKSSLQKGVISGNPMVDVAITLVDGSTHSVDGSSYAFEIAASHALQEAAKSAKPIILEPIMSVSVTAPREFMGDVIGIISARSGQIKNTFDSGNAKIIEADMPLRRLFGFTTDLRGNTQGRAVPSVMFSHYDLCSLKPSELDK</sequence>
<dbReference type="Pfam" id="PF14492">
    <property type="entry name" value="EFG_III"/>
    <property type="match status" value="1"/>
</dbReference>
<dbReference type="SUPFAM" id="SSF52540">
    <property type="entry name" value="P-loop containing nucleoside triphosphate hydrolases"/>
    <property type="match status" value="1"/>
</dbReference>
<dbReference type="InterPro" id="IPR005225">
    <property type="entry name" value="Small_GTP-bd"/>
</dbReference>
<evidence type="ECO:0000313" key="7">
    <source>
        <dbReference type="EMBL" id="CAB4196865.1"/>
    </source>
</evidence>
<dbReference type="Pfam" id="PF00679">
    <property type="entry name" value="EFG_C"/>
    <property type="match status" value="1"/>
</dbReference>